<dbReference type="PANTHER" id="PTHR16237">
    <property type="entry name" value="ODONTOGENIC AMELOBLAST-ASSOCIATED PROTEIN"/>
    <property type="match status" value="1"/>
</dbReference>
<evidence type="ECO:0000256" key="16">
    <source>
        <dbReference type="SAM" id="SignalP"/>
    </source>
</evidence>
<reference evidence="17" key="1">
    <citation type="submission" date="2025-08" db="UniProtKB">
        <authorList>
            <consortium name="Ensembl"/>
        </authorList>
    </citation>
    <scope>IDENTIFICATION</scope>
</reference>
<accession>A0A2K5HJQ2</accession>
<evidence type="ECO:0000256" key="4">
    <source>
        <dbReference type="ARBA" id="ARBA00004613"/>
    </source>
</evidence>
<dbReference type="OrthoDB" id="9889202at2759"/>
<dbReference type="KEGG" id="cang:105501250"/>
<keyword evidence="11 16" id="KW-0732">Signal</keyword>
<evidence type="ECO:0000313" key="18">
    <source>
        <dbReference type="Proteomes" id="UP000233080"/>
    </source>
</evidence>
<feature type="compositionally biased region" description="Low complexity" evidence="15">
    <location>
        <begin position="112"/>
        <end position="125"/>
    </location>
</feature>
<dbReference type="GO" id="GO:0042475">
    <property type="term" value="P:odontogenesis of dentin-containing tooth"/>
    <property type="evidence" value="ECO:0007669"/>
    <property type="project" value="TreeGrafter"/>
</dbReference>
<evidence type="ECO:0000256" key="1">
    <source>
        <dbReference type="ARBA" id="ARBA00002615"/>
    </source>
</evidence>
<organism evidence="17 18">
    <name type="scientific">Colobus angolensis palliatus</name>
    <name type="common">Peters' Angolan colobus</name>
    <dbReference type="NCBI Taxonomy" id="336983"/>
    <lineage>
        <taxon>Eukaryota</taxon>
        <taxon>Metazoa</taxon>
        <taxon>Chordata</taxon>
        <taxon>Craniata</taxon>
        <taxon>Vertebrata</taxon>
        <taxon>Euteleostomi</taxon>
        <taxon>Mammalia</taxon>
        <taxon>Eutheria</taxon>
        <taxon>Euarchontoglires</taxon>
        <taxon>Primates</taxon>
        <taxon>Haplorrhini</taxon>
        <taxon>Catarrhini</taxon>
        <taxon>Cercopithecidae</taxon>
        <taxon>Colobinae</taxon>
        <taxon>Colobus</taxon>
    </lineage>
</organism>
<dbReference type="RefSeq" id="XP_011782482.1">
    <property type="nucleotide sequence ID" value="XM_011927092.1"/>
</dbReference>
<evidence type="ECO:0000256" key="3">
    <source>
        <dbReference type="ARBA" id="ARBA00004496"/>
    </source>
</evidence>
<feature type="chain" id="PRO_5014429292" description="Odontogenic ameloblast-associated protein" evidence="16">
    <location>
        <begin position="16"/>
        <end position="281"/>
    </location>
</feature>
<sequence>MKIIILLGFLGATLSAPLIPQRLMSASNSNELLLNLNNGQLLPLRLQGPLNSWIPPFSGVLQQQQQAQIPGLAQFSLSALDQFPGLFPNQIPFPEGIWPSLGQGAQAGQVDPSQAQTPPQTQPGPNHAMPYVFSFKMPQEQGQMFQYYPVYMLLPWEQPQQTVPRSPQQTRQQQYEEQIPFYDQFGYIPQLAEPAIPGGQQQLAFDPQLGTAPEIAVMSTGEEIPYLQKEVINFRHDNAGVVMPSTSPKPSTTNVFTSAIDRSITTKFPEEKAKTDSLREP</sequence>
<dbReference type="STRING" id="336983.ENSCANP00000004565"/>
<dbReference type="PANTHER" id="PTHR16237:SF3">
    <property type="entry name" value="ODONTOGENIC AMELOBLAST-ASSOCIATED PROTEIN"/>
    <property type="match status" value="1"/>
</dbReference>
<keyword evidence="10" id="KW-0091">Biomineralization</keyword>
<dbReference type="Pfam" id="PF15424">
    <property type="entry name" value="ODAM"/>
    <property type="match status" value="1"/>
</dbReference>
<keyword evidence="12" id="KW-0325">Glycoprotein</keyword>
<feature type="region of interest" description="Disordered" evidence="15">
    <location>
        <begin position="102"/>
        <end position="126"/>
    </location>
</feature>
<evidence type="ECO:0000256" key="9">
    <source>
        <dbReference type="ARBA" id="ARBA00022525"/>
    </source>
</evidence>
<evidence type="ECO:0000256" key="5">
    <source>
        <dbReference type="ARBA" id="ARBA00009134"/>
    </source>
</evidence>
<dbReference type="Proteomes" id="UP000233080">
    <property type="component" value="Unassembled WGS sequence"/>
</dbReference>
<comment type="subcellular location">
    <subcellularLocation>
        <location evidence="3">Cytoplasm</location>
    </subcellularLocation>
    <subcellularLocation>
        <location evidence="2">Nucleus</location>
    </subcellularLocation>
    <subcellularLocation>
        <location evidence="4">Secreted</location>
    </subcellularLocation>
</comment>
<evidence type="ECO:0000256" key="2">
    <source>
        <dbReference type="ARBA" id="ARBA00004123"/>
    </source>
</evidence>
<dbReference type="AlphaFoldDB" id="A0A2K5HJQ2"/>
<dbReference type="GO" id="GO:0005576">
    <property type="term" value="C:extracellular region"/>
    <property type="evidence" value="ECO:0007669"/>
    <property type="project" value="UniProtKB-SubCell"/>
</dbReference>
<keyword evidence="8" id="KW-0963">Cytoplasm</keyword>
<evidence type="ECO:0000256" key="13">
    <source>
        <dbReference type="ARBA" id="ARBA00023242"/>
    </source>
</evidence>
<evidence type="ECO:0000256" key="12">
    <source>
        <dbReference type="ARBA" id="ARBA00023180"/>
    </source>
</evidence>
<evidence type="ECO:0000256" key="8">
    <source>
        <dbReference type="ARBA" id="ARBA00022490"/>
    </source>
</evidence>
<comment type="function">
    <text evidence="1">Tooth-associated epithelia protein that probably plays a role in odontogenesis, the complex process that results in the initiation and generation of the tooth. May be incorporated in the enamel matrix at the end of mineralization process. Involved in the induction of RHOA activity via interaction with ARHGEF and expression of downstream factors such as ROCK. Plays a role in attachment of the junctional epithelium to the tooth surface.</text>
</comment>
<comment type="subunit">
    <text evidence="6">Interacts (via C-terminus) with ARHGEF5.</text>
</comment>
<dbReference type="OMA" id="PNHVMPY"/>
<dbReference type="GeneID" id="105501250"/>
<keyword evidence="18" id="KW-1185">Reference proteome</keyword>
<name>A0A2K5HJQ2_COLAP</name>
<dbReference type="GO" id="GO:0005737">
    <property type="term" value="C:cytoplasm"/>
    <property type="evidence" value="ECO:0007669"/>
    <property type="project" value="UniProtKB-SubCell"/>
</dbReference>
<evidence type="ECO:0000313" key="17">
    <source>
        <dbReference type="Ensembl" id="ENSCANP00000004565.1"/>
    </source>
</evidence>
<evidence type="ECO:0000256" key="14">
    <source>
        <dbReference type="ARBA" id="ARBA00030324"/>
    </source>
</evidence>
<evidence type="ECO:0000256" key="7">
    <source>
        <dbReference type="ARBA" id="ARBA00017762"/>
    </source>
</evidence>
<keyword evidence="13" id="KW-0539">Nucleus</keyword>
<dbReference type="Ensembl" id="ENSCANT00000017702.1">
    <property type="protein sequence ID" value="ENSCANP00000004565.1"/>
    <property type="gene ID" value="ENSCANG00000015776.1"/>
</dbReference>
<reference evidence="17" key="2">
    <citation type="submission" date="2025-09" db="UniProtKB">
        <authorList>
            <consortium name="Ensembl"/>
        </authorList>
    </citation>
    <scope>IDENTIFICATION</scope>
</reference>
<dbReference type="GO" id="GO:0005634">
    <property type="term" value="C:nucleus"/>
    <property type="evidence" value="ECO:0007669"/>
    <property type="project" value="UniProtKB-SubCell"/>
</dbReference>
<comment type="similarity">
    <text evidence="5">Belongs to the ODAM family.</text>
</comment>
<dbReference type="CTD" id="54959"/>
<evidence type="ECO:0000256" key="6">
    <source>
        <dbReference type="ARBA" id="ARBA00011457"/>
    </source>
</evidence>
<dbReference type="InterPro" id="IPR026802">
    <property type="entry name" value="Odam"/>
</dbReference>
<evidence type="ECO:0000256" key="11">
    <source>
        <dbReference type="ARBA" id="ARBA00022729"/>
    </source>
</evidence>
<evidence type="ECO:0000256" key="15">
    <source>
        <dbReference type="SAM" id="MobiDB-lite"/>
    </source>
</evidence>
<evidence type="ECO:0000256" key="10">
    <source>
        <dbReference type="ARBA" id="ARBA00022591"/>
    </source>
</evidence>
<proteinExistence type="inferred from homology"/>
<keyword evidence="9" id="KW-0964">Secreted</keyword>
<dbReference type="GO" id="GO:0031214">
    <property type="term" value="P:biomineral tissue development"/>
    <property type="evidence" value="ECO:0007669"/>
    <property type="project" value="UniProtKB-KW"/>
</dbReference>
<protein>
    <recommendedName>
        <fullName evidence="7">Odontogenic ameloblast-associated protein</fullName>
    </recommendedName>
    <alternativeName>
        <fullName evidence="14">Apin</fullName>
    </alternativeName>
</protein>
<feature type="signal peptide" evidence="16">
    <location>
        <begin position="1"/>
        <end position="15"/>
    </location>
</feature>